<keyword evidence="3" id="KW-1185">Reference proteome</keyword>
<dbReference type="InterPro" id="IPR019240">
    <property type="entry name" value="DUF2196"/>
</dbReference>
<dbReference type="RefSeq" id="XP_064711994.1">
    <property type="nucleotide sequence ID" value="XM_064844134.1"/>
</dbReference>
<dbReference type="EMBL" id="JAVRRD010000001">
    <property type="protein sequence ID" value="KAK5064670.1"/>
    <property type="molecule type" value="Genomic_DNA"/>
</dbReference>
<dbReference type="Proteomes" id="UP001358417">
    <property type="component" value="Unassembled WGS sequence"/>
</dbReference>
<evidence type="ECO:0008006" key="4">
    <source>
        <dbReference type="Google" id="ProtNLM"/>
    </source>
</evidence>
<evidence type="ECO:0000256" key="1">
    <source>
        <dbReference type="SAM" id="MobiDB-lite"/>
    </source>
</evidence>
<dbReference type="NCBIfam" id="TIGR03833">
    <property type="entry name" value="YwbE family protein"/>
    <property type="match status" value="1"/>
</dbReference>
<proteinExistence type="predicted"/>
<evidence type="ECO:0000313" key="2">
    <source>
        <dbReference type="EMBL" id="KAK5064670.1"/>
    </source>
</evidence>
<evidence type="ECO:0000313" key="3">
    <source>
        <dbReference type="Proteomes" id="UP001358417"/>
    </source>
</evidence>
<gene>
    <name evidence="2" type="ORF">LTR84_000504</name>
</gene>
<accession>A0AAV9NTC0</accession>
<dbReference type="Pfam" id="PF09962">
    <property type="entry name" value="DUF2196"/>
    <property type="match status" value="1"/>
</dbReference>
<feature type="compositionally biased region" description="Low complexity" evidence="1">
    <location>
        <begin position="91"/>
        <end position="137"/>
    </location>
</feature>
<reference evidence="2 3" key="1">
    <citation type="submission" date="2023-08" db="EMBL/GenBank/DDBJ databases">
        <title>Black Yeasts Isolated from many extreme environments.</title>
        <authorList>
            <person name="Coleine C."/>
            <person name="Stajich J.E."/>
            <person name="Selbmann L."/>
        </authorList>
    </citation>
    <scope>NUCLEOTIDE SEQUENCE [LARGE SCALE GENOMIC DNA]</scope>
    <source>
        <strain evidence="2 3">CCFEE 5792</strain>
    </source>
</reference>
<organism evidence="2 3">
    <name type="scientific">Exophiala bonariae</name>
    <dbReference type="NCBI Taxonomy" id="1690606"/>
    <lineage>
        <taxon>Eukaryota</taxon>
        <taxon>Fungi</taxon>
        <taxon>Dikarya</taxon>
        <taxon>Ascomycota</taxon>
        <taxon>Pezizomycotina</taxon>
        <taxon>Eurotiomycetes</taxon>
        <taxon>Chaetothyriomycetidae</taxon>
        <taxon>Chaetothyriales</taxon>
        <taxon>Herpotrichiellaceae</taxon>
        <taxon>Exophiala</taxon>
    </lineage>
</organism>
<comment type="caution">
    <text evidence="2">The sequence shown here is derived from an EMBL/GenBank/DDBJ whole genome shotgun (WGS) entry which is preliminary data.</text>
</comment>
<dbReference type="GeneID" id="89968726"/>
<protein>
    <recommendedName>
        <fullName evidence="4">CUE domain-containing protein</fullName>
    </recommendedName>
</protein>
<sequence length="242" mass="27119">MPITSHSRLKPGQLVSIVLKADHRTGKQVQGTVAQLLTRHDHPRGIKVKLNDGRVGRVQQILPQPSNQTSSFSTSSQRKTMTSNNPWADAPSQGSPYGNQQQPQQQGQDQRYYANYNQPPNQQQQENPWGPPQQQHGGHQGGYSAPQGPPPSHHQQQPHGQQQQMHRSNTDQMLVGNEGDRAAQVEHMQQYEANAPQSEDDRNQAALQKQFPNIDSSLIAAIYNERKPDMAEVRELLQELNS</sequence>
<dbReference type="PANTHER" id="PTHR40069">
    <property type="entry name" value="YWBE PROTEIN"/>
    <property type="match status" value="1"/>
</dbReference>
<dbReference type="AlphaFoldDB" id="A0AAV9NTC0"/>
<name>A0AAV9NTC0_9EURO</name>
<feature type="region of interest" description="Disordered" evidence="1">
    <location>
        <begin position="190"/>
        <end position="210"/>
    </location>
</feature>
<dbReference type="PANTHER" id="PTHR40069:SF1">
    <property type="entry name" value="YWBE PROTEIN"/>
    <property type="match status" value="1"/>
</dbReference>
<feature type="region of interest" description="Disordered" evidence="1">
    <location>
        <begin position="60"/>
        <end position="168"/>
    </location>
</feature>
<feature type="compositionally biased region" description="Low complexity" evidence="1">
    <location>
        <begin position="63"/>
        <end position="77"/>
    </location>
</feature>
<feature type="compositionally biased region" description="Low complexity" evidence="1">
    <location>
        <begin position="153"/>
        <end position="164"/>
    </location>
</feature>